<feature type="transmembrane region" description="Helical" evidence="1">
    <location>
        <begin position="44"/>
        <end position="62"/>
    </location>
</feature>
<feature type="transmembrane region" description="Helical" evidence="1">
    <location>
        <begin position="12"/>
        <end position="32"/>
    </location>
</feature>
<accession>A0ABY8XYE0</accession>
<protein>
    <submittedName>
        <fullName evidence="2">Uncharacterized protein</fullName>
    </submittedName>
</protein>
<dbReference type="EMBL" id="CP127173">
    <property type="protein sequence ID" value="WIV60739.1"/>
    <property type="molecule type" value="Genomic_DNA"/>
</dbReference>
<dbReference type="Proteomes" id="UP001227101">
    <property type="component" value="Chromosome"/>
</dbReference>
<keyword evidence="1" id="KW-0812">Transmembrane</keyword>
<keyword evidence="3" id="KW-1185">Reference proteome</keyword>
<gene>
    <name evidence="2" type="ORF">QP939_20050</name>
</gene>
<evidence type="ECO:0000313" key="3">
    <source>
        <dbReference type="Proteomes" id="UP001227101"/>
    </source>
</evidence>
<organism evidence="2 3">
    <name type="scientific">Amycolatopsis nalaikhensis</name>
    <dbReference type="NCBI Taxonomy" id="715472"/>
    <lineage>
        <taxon>Bacteria</taxon>
        <taxon>Bacillati</taxon>
        <taxon>Actinomycetota</taxon>
        <taxon>Actinomycetes</taxon>
        <taxon>Pseudonocardiales</taxon>
        <taxon>Pseudonocardiaceae</taxon>
        <taxon>Amycolatopsis</taxon>
    </lineage>
</organism>
<evidence type="ECO:0000256" key="1">
    <source>
        <dbReference type="SAM" id="Phobius"/>
    </source>
</evidence>
<reference evidence="2 3" key="1">
    <citation type="submission" date="2023-06" db="EMBL/GenBank/DDBJ databases">
        <authorList>
            <person name="Oyuntsetseg B."/>
            <person name="Kim S.B."/>
        </authorList>
    </citation>
    <scope>NUCLEOTIDE SEQUENCE [LARGE SCALE GENOMIC DNA]</scope>
    <source>
        <strain evidence="2 3">2-2</strain>
    </source>
</reference>
<sequence>MSSHDEHSSLLTIRTALILLCAVLSGAAIGILTGLARHSPYEGVVVGIVTMAGAIRFFHWLIK</sequence>
<dbReference type="RefSeq" id="WP_285458348.1">
    <property type="nucleotide sequence ID" value="NZ_CP127173.1"/>
</dbReference>
<keyword evidence="1" id="KW-0472">Membrane</keyword>
<keyword evidence="1" id="KW-1133">Transmembrane helix</keyword>
<name>A0ABY8XYE0_9PSEU</name>
<evidence type="ECO:0000313" key="2">
    <source>
        <dbReference type="EMBL" id="WIV60739.1"/>
    </source>
</evidence>
<proteinExistence type="predicted"/>